<protein>
    <submittedName>
        <fullName evidence="10">EmrB/QacA family drug resistance transporter</fullName>
    </submittedName>
</protein>
<dbReference type="PROSITE" id="PS50850">
    <property type="entry name" value="MFS"/>
    <property type="match status" value="1"/>
</dbReference>
<feature type="transmembrane region" description="Helical" evidence="8">
    <location>
        <begin position="159"/>
        <end position="181"/>
    </location>
</feature>
<dbReference type="AlphaFoldDB" id="A0A916RNB4"/>
<dbReference type="RefSeq" id="WP_229668740.1">
    <property type="nucleotide sequence ID" value="NZ_BMJB01000001.1"/>
</dbReference>
<comment type="subcellular location">
    <subcellularLocation>
        <location evidence="1">Cell membrane</location>
        <topology evidence="1">Multi-pass membrane protein</topology>
    </subcellularLocation>
</comment>
<dbReference type="PANTHER" id="PTHR42718">
    <property type="entry name" value="MAJOR FACILITATOR SUPERFAMILY MULTIDRUG TRANSPORTER MFSC"/>
    <property type="match status" value="1"/>
</dbReference>
<keyword evidence="7 8" id="KW-0472">Membrane</keyword>
<feature type="transmembrane region" description="Helical" evidence="8">
    <location>
        <begin position="418"/>
        <end position="441"/>
    </location>
</feature>
<dbReference type="Pfam" id="PF07690">
    <property type="entry name" value="MFS_1"/>
    <property type="match status" value="1"/>
</dbReference>
<dbReference type="NCBIfam" id="TIGR00711">
    <property type="entry name" value="efflux_EmrB"/>
    <property type="match status" value="1"/>
</dbReference>
<dbReference type="InterPro" id="IPR005829">
    <property type="entry name" value="Sugar_transporter_CS"/>
</dbReference>
<dbReference type="Gene3D" id="1.20.1250.20">
    <property type="entry name" value="MFS general substrate transporter like domains"/>
    <property type="match status" value="1"/>
</dbReference>
<feature type="transmembrane region" description="Helical" evidence="8">
    <location>
        <begin position="222"/>
        <end position="241"/>
    </location>
</feature>
<name>A0A916RNB4_9BACT</name>
<dbReference type="PANTHER" id="PTHR42718:SF9">
    <property type="entry name" value="MAJOR FACILITATOR SUPERFAMILY MULTIDRUG TRANSPORTER MFSC"/>
    <property type="match status" value="1"/>
</dbReference>
<comment type="similarity">
    <text evidence="2">Belongs to the major facilitator superfamily. EmrB family.</text>
</comment>
<dbReference type="Gene3D" id="1.20.1720.10">
    <property type="entry name" value="Multidrug resistance protein D"/>
    <property type="match status" value="1"/>
</dbReference>
<feature type="transmembrane region" description="Helical" evidence="8">
    <location>
        <begin position="187"/>
        <end position="210"/>
    </location>
</feature>
<organism evidence="10 11">
    <name type="scientific">Edaphobacter acidisoli</name>
    <dbReference type="NCBI Taxonomy" id="2040573"/>
    <lineage>
        <taxon>Bacteria</taxon>
        <taxon>Pseudomonadati</taxon>
        <taxon>Acidobacteriota</taxon>
        <taxon>Terriglobia</taxon>
        <taxon>Terriglobales</taxon>
        <taxon>Acidobacteriaceae</taxon>
        <taxon>Edaphobacter</taxon>
    </lineage>
</organism>
<evidence type="ECO:0000256" key="5">
    <source>
        <dbReference type="ARBA" id="ARBA00022692"/>
    </source>
</evidence>
<dbReference type="InterPro" id="IPR011701">
    <property type="entry name" value="MFS"/>
</dbReference>
<reference evidence="10" key="2">
    <citation type="submission" date="2020-09" db="EMBL/GenBank/DDBJ databases">
        <authorList>
            <person name="Sun Q."/>
            <person name="Zhou Y."/>
        </authorList>
    </citation>
    <scope>NUCLEOTIDE SEQUENCE</scope>
    <source>
        <strain evidence="10">CGMCC 1.15447</strain>
    </source>
</reference>
<feature type="transmembrane region" description="Helical" evidence="8">
    <location>
        <begin position="384"/>
        <end position="406"/>
    </location>
</feature>
<evidence type="ECO:0000256" key="4">
    <source>
        <dbReference type="ARBA" id="ARBA00022475"/>
    </source>
</evidence>
<keyword evidence="6 8" id="KW-1133">Transmembrane helix</keyword>
<comment type="caution">
    <text evidence="10">The sequence shown here is derived from an EMBL/GenBank/DDBJ whole genome shotgun (WGS) entry which is preliminary data.</text>
</comment>
<proteinExistence type="inferred from homology"/>
<evidence type="ECO:0000256" key="3">
    <source>
        <dbReference type="ARBA" id="ARBA00022448"/>
    </source>
</evidence>
<feature type="transmembrane region" description="Helical" evidence="8">
    <location>
        <begin position="253"/>
        <end position="274"/>
    </location>
</feature>
<evidence type="ECO:0000256" key="8">
    <source>
        <dbReference type="SAM" id="Phobius"/>
    </source>
</evidence>
<dbReference type="GO" id="GO:0005886">
    <property type="term" value="C:plasma membrane"/>
    <property type="evidence" value="ECO:0007669"/>
    <property type="project" value="UniProtKB-SubCell"/>
</dbReference>
<gene>
    <name evidence="10" type="ORF">GCM10011507_11420</name>
</gene>
<evidence type="ECO:0000256" key="1">
    <source>
        <dbReference type="ARBA" id="ARBA00004651"/>
    </source>
</evidence>
<evidence type="ECO:0000313" key="10">
    <source>
        <dbReference type="EMBL" id="GGA61615.1"/>
    </source>
</evidence>
<feature type="transmembrane region" description="Helical" evidence="8">
    <location>
        <begin position="71"/>
        <end position="89"/>
    </location>
</feature>
<keyword evidence="4" id="KW-1003">Cell membrane</keyword>
<dbReference type="InterPro" id="IPR036259">
    <property type="entry name" value="MFS_trans_sf"/>
</dbReference>
<dbReference type="PROSITE" id="PS00217">
    <property type="entry name" value="SUGAR_TRANSPORT_2"/>
    <property type="match status" value="1"/>
</dbReference>
<keyword evidence="3" id="KW-0813">Transport</keyword>
<evidence type="ECO:0000256" key="7">
    <source>
        <dbReference type="ARBA" id="ARBA00023136"/>
    </source>
</evidence>
<evidence type="ECO:0000259" key="9">
    <source>
        <dbReference type="PROSITE" id="PS50850"/>
    </source>
</evidence>
<dbReference type="InterPro" id="IPR020846">
    <property type="entry name" value="MFS_dom"/>
</dbReference>
<feature type="transmembrane region" description="Helical" evidence="8">
    <location>
        <begin position="30"/>
        <end position="48"/>
    </location>
</feature>
<feature type="transmembrane region" description="Helical" evidence="8">
    <location>
        <begin position="101"/>
        <end position="120"/>
    </location>
</feature>
<dbReference type="EMBL" id="BMJB01000001">
    <property type="protein sequence ID" value="GGA61615.1"/>
    <property type="molecule type" value="Genomic_DNA"/>
</dbReference>
<keyword evidence="11" id="KW-1185">Reference proteome</keyword>
<evidence type="ECO:0000256" key="2">
    <source>
        <dbReference type="ARBA" id="ARBA00008537"/>
    </source>
</evidence>
<keyword evidence="5 8" id="KW-0812">Transmembrane</keyword>
<feature type="transmembrane region" description="Helical" evidence="8">
    <location>
        <begin position="509"/>
        <end position="527"/>
    </location>
</feature>
<reference evidence="10" key="1">
    <citation type="journal article" date="2014" name="Int. J. Syst. Evol. Microbiol.">
        <title>Complete genome sequence of Corynebacterium casei LMG S-19264T (=DSM 44701T), isolated from a smear-ripened cheese.</title>
        <authorList>
            <consortium name="US DOE Joint Genome Institute (JGI-PGF)"/>
            <person name="Walter F."/>
            <person name="Albersmeier A."/>
            <person name="Kalinowski J."/>
            <person name="Ruckert C."/>
        </authorList>
    </citation>
    <scope>NUCLEOTIDE SEQUENCE</scope>
    <source>
        <strain evidence="10">CGMCC 1.15447</strain>
    </source>
</reference>
<dbReference type="CDD" id="cd17503">
    <property type="entry name" value="MFS_LmrB_MDR_like"/>
    <property type="match status" value="1"/>
</dbReference>
<dbReference type="SUPFAM" id="SSF103473">
    <property type="entry name" value="MFS general substrate transporter"/>
    <property type="match status" value="1"/>
</dbReference>
<dbReference type="InterPro" id="IPR004638">
    <property type="entry name" value="EmrB-like"/>
</dbReference>
<dbReference type="GO" id="GO:0022857">
    <property type="term" value="F:transmembrane transporter activity"/>
    <property type="evidence" value="ECO:0007669"/>
    <property type="project" value="InterPro"/>
</dbReference>
<sequence>MASTGPIAVQSPASAPASRTHEVGIQTDKWLRWMISIAVMTAAMMELVDTSAVNVSLPYIAGNLSASVDEATWVLTSYLVANAIILPLSGWLSNHFGRRRLVMMSIVGFTVSSILCGLAPTLPALIFFRVLQGASGGSLQPTTRAIMLEAFPREQRGQAMAFWGFGIVIAPIVAPVLGGWLTTDFSWRWIFFVNIPISLLSLFLVWTYVFDPPYIRRATSRIDYWGIGLLAIGIAALQIVFDKGQEDDWFGSHFIVTMSIIAVVALVAFTLWELHTKDAVVHFHLFRYRTFATGTCLSMVLFFSLYGSIVLLPLFMQELLGFPAITAGAWNAPRGIATLAMMPVAAWVIGRRWDMRALLSFGLAMSAIGALMFSYLNMNAGTWSFFWPEVVMGAGLSFMFVPLATITVDPIPQQEMGYATSLIALARNLGAGIGISVFAAFEARREQLHQLRLSSTMTEEQGLPARMVQQLGTYLSHHTGSTSGAAHGATAMLYQRLLEHAAALSYLDGFRVMAIVMFLTIPFVWIMKKPVFHSPKSSGE</sequence>
<feature type="transmembrane region" description="Helical" evidence="8">
    <location>
        <begin position="357"/>
        <end position="378"/>
    </location>
</feature>
<evidence type="ECO:0000313" key="11">
    <source>
        <dbReference type="Proteomes" id="UP000648801"/>
    </source>
</evidence>
<feature type="transmembrane region" description="Helical" evidence="8">
    <location>
        <begin position="286"/>
        <end position="312"/>
    </location>
</feature>
<dbReference type="Proteomes" id="UP000648801">
    <property type="component" value="Unassembled WGS sequence"/>
</dbReference>
<accession>A0A916RNB4</accession>
<evidence type="ECO:0000256" key="6">
    <source>
        <dbReference type="ARBA" id="ARBA00022989"/>
    </source>
</evidence>
<feature type="domain" description="Major facilitator superfamily (MFS) profile" evidence="9">
    <location>
        <begin position="35"/>
        <end position="532"/>
    </location>
</feature>